<dbReference type="Gene3D" id="2.60.120.330">
    <property type="entry name" value="B-lactam Antibiotic, Isopenicillin N Synthase, Chain"/>
    <property type="match status" value="1"/>
</dbReference>
<keyword evidence="3 4" id="KW-0408">Iron</keyword>
<organism evidence="6 7">
    <name type="scientific">Castilleja foliolosa</name>
    <dbReference type="NCBI Taxonomy" id="1961234"/>
    <lineage>
        <taxon>Eukaryota</taxon>
        <taxon>Viridiplantae</taxon>
        <taxon>Streptophyta</taxon>
        <taxon>Embryophyta</taxon>
        <taxon>Tracheophyta</taxon>
        <taxon>Spermatophyta</taxon>
        <taxon>Magnoliopsida</taxon>
        <taxon>eudicotyledons</taxon>
        <taxon>Gunneridae</taxon>
        <taxon>Pentapetalae</taxon>
        <taxon>asterids</taxon>
        <taxon>lamiids</taxon>
        <taxon>Lamiales</taxon>
        <taxon>Orobanchaceae</taxon>
        <taxon>Pedicularideae</taxon>
        <taxon>Castillejinae</taxon>
        <taxon>Castilleja</taxon>
    </lineage>
</organism>
<evidence type="ECO:0000259" key="5">
    <source>
        <dbReference type="PROSITE" id="PS51471"/>
    </source>
</evidence>
<gene>
    <name evidence="6" type="ORF">CASFOL_008127</name>
</gene>
<dbReference type="FunFam" id="2.60.120.330:FF:000079">
    <property type="entry name" value="Protein SRG1"/>
    <property type="match status" value="1"/>
</dbReference>
<dbReference type="EMBL" id="JAVIJP010000009">
    <property type="protein sequence ID" value="KAL3647159.1"/>
    <property type="molecule type" value="Genomic_DNA"/>
</dbReference>
<dbReference type="PANTHER" id="PTHR47991">
    <property type="entry name" value="OXOGLUTARATE/IRON-DEPENDENT DIOXYGENASE"/>
    <property type="match status" value="1"/>
</dbReference>
<dbReference type="InterPro" id="IPR044861">
    <property type="entry name" value="IPNS-like_FE2OG_OXY"/>
</dbReference>
<name>A0ABD3DZ39_9LAMI</name>
<dbReference type="Pfam" id="PF03171">
    <property type="entry name" value="2OG-FeII_Oxy"/>
    <property type="match status" value="1"/>
</dbReference>
<dbReference type="AlphaFoldDB" id="A0ABD3DZ39"/>
<dbReference type="GO" id="GO:0009805">
    <property type="term" value="P:coumarin biosynthetic process"/>
    <property type="evidence" value="ECO:0007669"/>
    <property type="project" value="UniProtKB-ARBA"/>
</dbReference>
<accession>A0ABD3DZ39</accession>
<dbReference type="Proteomes" id="UP001632038">
    <property type="component" value="Unassembled WGS sequence"/>
</dbReference>
<evidence type="ECO:0000256" key="2">
    <source>
        <dbReference type="ARBA" id="ARBA00022723"/>
    </source>
</evidence>
<proteinExistence type="inferred from homology"/>
<dbReference type="InterPro" id="IPR026992">
    <property type="entry name" value="DIOX_N"/>
</dbReference>
<dbReference type="GO" id="GO:0046872">
    <property type="term" value="F:metal ion binding"/>
    <property type="evidence" value="ECO:0007669"/>
    <property type="project" value="UniProtKB-KW"/>
</dbReference>
<dbReference type="GO" id="GO:0016706">
    <property type="term" value="F:2-oxoglutarate-dependent dioxygenase activity"/>
    <property type="evidence" value="ECO:0007669"/>
    <property type="project" value="UniProtKB-ARBA"/>
</dbReference>
<dbReference type="Pfam" id="PF14226">
    <property type="entry name" value="DIOX_N"/>
    <property type="match status" value="1"/>
</dbReference>
<comment type="similarity">
    <text evidence="1 4">Belongs to the iron/ascorbate-dependent oxidoreductase family.</text>
</comment>
<dbReference type="PROSITE" id="PS51471">
    <property type="entry name" value="FE2OG_OXY"/>
    <property type="match status" value="1"/>
</dbReference>
<evidence type="ECO:0000256" key="4">
    <source>
        <dbReference type="RuleBase" id="RU003682"/>
    </source>
</evidence>
<evidence type="ECO:0000256" key="3">
    <source>
        <dbReference type="ARBA" id="ARBA00023004"/>
    </source>
</evidence>
<evidence type="ECO:0000313" key="7">
    <source>
        <dbReference type="Proteomes" id="UP001632038"/>
    </source>
</evidence>
<keyword evidence="7" id="KW-1185">Reference proteome</keyword>
<evidence type="ECO:0000256" key="1">
    <source>
        <dbReference type="ARBA" id="ARBA00008056"/>
    </source>
</evidence>
<protein>
    <recommendedName>
        <fullName evidence="5">Fe2OG dioxygenase domain-containing protein</fullName>
    </recommendedName>
</protein>
<keyword evidence="4" id="KW-0560">Oxidoreductase</keyword>
<dbReference type="SUPFAM" id="SSF51197">
    <property type="entry name" value="Clavaminate synthase-like"/>
    <property type="match status" value="1"/>
</dbReference>
<evidence type="ECO:0000313" key="6">
    <source>
        <dbReference type="EMBL" id="KAL3647159.1"/>
    </source>
</evidence>
<dbReference type="InterPro" id="IPR027443">
    <property type="entry name" value="IPNS-like_sf"/>
</dbReference>
<feature type="domain" description="Fe2OG dioxygenase" evidence="5">
    <location>
        <begin position="207"/>
        <end position="307"/>
    </location>
</feature>
<keyword evidence="2 4" id="KW-0479">Metal-binding</keyword>
<dbReference type="InterPro" id="IPR005123">
    <property type="entry name" value="Oxoglu/Fe-dep_dioxygenase_dom"/>
</dbReference>
<dbReference type="InterPro" id="IPR050295">
    <property type="entry name" value="Plant_2OG-oxidoreductases"/>
</dbReference>
<reference evidence="7" key="1">
    <citation type="journal article" date="2024" name="IScience">
        <title>Strigolactones Initiate the Formation of Haustorium-like Structures in Castilleja.</title>
        <authorList>
            <person name="Buerger M."/>
            <person name="Peterson D."/>
            <person name="Chory J."/>
        </authorList>
    </citation>
    <scope>NUCLEOTIDE SEQUENCE [LARGE SCALE GENOMIC DNA]</scope>
</reference>
<comment type="caution">
    <text evidence="6">The sequence shown here is derived from an EMBL/GenBank/DDBJ whole genome shotgun (WGS) entry which is preliminary data.</text>
</comment>
<dbReference type="GO" id="GO:0002238">
    <property type="term" value="P:response to molecule of fungal origin"/>
    <property type="evidence" value="ECO:0007669"/>
    <property type="project" value="UniProtKB-ARBA"/>
</dbReference>
<sequence>MEQNPYSNKELEIPNDDDYKKGVKNLVETSPQMIKLPSKYVQHLDTNPLSTGFVEVPVIDLSGLNGPSHVRASTIKAISSACEHWGFFRIINHGIKMSLIEEMLSVTGEFFDLSLEEKMKYVSDDVMSPVRYGTSLNSSKKHSLYWRDYFRHYGHQSFHLWPLNPPNYRNVAKEYLEEIWELAMKLGSAISEGLGLDVGYLEKSLGLGLQILAANYYPPCPEPHKTLGLAAHSDHGAITILMQNGVDGLQIKHKETWFGVQHVPDTFLVNIGDYLEILSNGKYKSVEHRAIVNAEKTRISVAVGHGPELLAAVRPASPLVDEREGVHYRPITYKDYIRLQQNSTVRGKSALQAIKISN</sequence>